<dbReference type="EMBL" id="PXXU01000082">
    <property type="protein sequence ID" value="PSJ16027.1"/>
    <property type="molecule type" value="Genomic_DNA"/>
</dbReference>
<dbReference type="GO" id="GO:0016788">
    <property type="term" value="F:hydrolase activity, acting on ester bonds"/>
    <property type="evidence" value="ECO:0007669"/>
    <property type="project" value="InterPro"/>
</dbReference>
<feature type="domain" description="GPI inositol-deacylase PGAP1-like alpha/beta" evidence="1">
    <location>
        <begin position="127"/>
        <end position="276"/>
    </location>
</feature>
<evidence type="ECO:0000259" key="1">
    <source>
        <dbReference type="Pfam" id="PF07819"/>
    </source>
</evidence>
<sequence>MNSQQRKGYSVSASTTLRLIILMLICNTAVTIYSPVQAANTEPPLKNIECLFNWAQTFYPELFSPLVSSAEFSSPYTYRYFPTTNAYLGVSSVDNHVYYKGPDSSLQDVGDLSTWLKMSGCGEKLYPVIFIHGLASSADTWKSYRNYLINNGNSIFGGNPVYNYATKSVEIQCPTDLSSLDFCTGSAGDFYSLNFSNSQGLSLDVQGGELSVIIEAVLAANPDKTKVILVSHSSGGLIAREYLQGLARVSDSVTRIPYREDVAKLMMIGTPHQGSFWAEQCRNQFDILNFSGDVGICALLSLDIDPESTAVKELKPDSEALNILNDLNTYPLPSNVSYVSIIGTGQPTLVSLVDSDDGDGIVSRISQDLMTVAGNLLPLHESVNIDIAFQECGNNLDVPFVGKIGETHTCETTDISVGAKILSNLQ</sequence>
<dbReference type="InterPro" id="IPR012908">
    <property type="entry name" value="PGAP1-ab_dom-like"/>
</dbReference>
<dbReference type="Gene3D" id="3.40.50.1820">
    <property type="entry name" value="alpha/beta hydrolase"/>
    <property type="match status" value="1"/>
</dbReference>
<gene>
    <name evidence="2" type="ORF">C7H79_15765</name>
</gene>
<name>A0A2P7NRG1_9PROT</name>
<proteinExistence type="predicted"/>
<dbReference type="InterPro" id="IPR029058">
    <property type="entry name" value="AB_hydrolase_fold"/>
</dbReference>
<dbReference type="AlphaFoldDB" id="A0A2P7NRG1"/>
<protein>
    <recommendedName>
        <fullName evidence="1">GPI inositol-deacylase PGAP1-like alpha/beta domain-containing protein</fullName>
    </recommendedName>
</protein>
<evidence type="ECO:0000313" key="2">
    <source>
        <dbReference type="EMBL" id="PSJ16027.1"/>
    </source>
</evidence>
<accession>A0A2P7NRG1</accession>
<keyword evidence="3" id="KW-1185">Reference proteome</keyword>
<dbReference type="Proteomes" id="UP000241912">
    <property type="component" value="Unassembled WGS sequence"/>
</dbReference>
<comment type="caution">
    <text evidence="2">The sequence shown here is derived from an EMBL/GenBank/DDBJ whole genome shotgun (WGS) entry which is preliminary data.</text>
</comment>
<organism evidence="2 3">
    <name type="scientific">Nitrosomonas supralitoralis</name>
    <dbReference type="NCBI Taxonomy" id="2116706"/>
    <lineage>
        <taxon>Bacteria</taxon>
        <taxon>Pseudomonadati</taxon>
        <taxon>Pseudomonadota</taxon>
        <taxon>Betaproteobacteria</taxon>
        <taxon>Nitrosomonadales</taxon>
        <taxon>Nitrosomonadaceae</taxon>
        <taxon>Nitrosomonas</taxon>
    </lineage>
</organism>
<dbReference type="OrthoDB" id="9782972at2"/>
<dbReference type="RefSeq" id="WP_106708223.1">
    <property type="nucleotide sequence ID" value="NZ_PXXU01000082.1"/>
</dbReference>
<reference evidence="2 3" key="1">
    <citation type="submission" date="2018-03" db="EMBL/GenBank/DDBJ databases">
        <title>Draft genome of Nitrosomonas supralitoralis APG5.</title>
        <authorList>
            <person name="Urakawa H."/>
            <person name="Lopez J.V."/>
        </authorList>
    </citation>
    <scope>NUCLEOTIDE SEQUENCE [LARGE SCALE GENOMIC DNA]</scope>
    <source>
        <strain evidence="2 3">APG5</strain>
    </source>
</reference>
<dbReference type="SUPFAM" id="SSF53474">
    <property type="entry name" value="alpha/beta-Hydrolases"/>
    <property type="match status" value="1"/>
</dbReference>
<evidence type="ECO:0000313" key="3">
    <source>
        <dbReference type="Proteomes" id="UP000241912"/>
    </source>
</evidence>
<dbReference type="Pfam" id="PF07819">
    <property type="entry name" value="PGAP1"/>
    <property type="match status" value="1"/>
</dbReference>